<protein>
    <recommendedName>
        <fullName evidence="1">NADH:flavin oxidoreductase/NADH oxidase N-terminal domain-containing protein</fullName>
    </recommendedName>
</protein>
<dbReference type="OrthoDB" id="276546at2759"/>
<proteinExistence type="predicted"/>
<reference evidence="2 3" key="1">
    <citation type="journal article" date="2020" name="Genomics">
        <title>Complete, high-quality genomes from long-read metagenomic sequencing of two wolf lichen thalli reveals enigmatic genome architecture.</title>
        <authorList>
            <person name="McKenzie S.K."/>
            <person name="Walston R.F."/>
            <person name="Allen J.L."/>
        </authorList>
    </citation>
    <scope>NUCLEOTIDE SEQUENCE [LARGE SCALE GENOMIC DNA]</scope>
    <source>
        <strain evidence="2">WasteWater2</strain>
    </source>
</reference>
<dbReference type="InterPro" id="IPR001155">
    <property type="entry name" value="OxRdtase_FMN_N"/>
</dbReference>
<feature type="domain" description="NADH:flavin oxidoreductase/NADH oxidase N-terminal" evidence="1">
    <location>
        <begin position="4"/>
        <end position="337"/>
    </location>
</feature>
<dbReference type="GO" id="GO:0010181">
    <property type="term" value="F:FMN binding"/>
    <property type="evidence" value="ECO:0007669"/>
    <property type="project" value="InterPro"/>
</dbReference>
<evidence type="ECO:0000313" key="2">
    <source>
        <dbReference type="EMBL" id="KAF6236419.1"/>
    </source>
</evidence>
<dbReference type="CDD" id="cd02933">
    <property type="entry name" value="OYE_like_FMN"/>
    <property type="match status" value="1"/>
</dbReference>
<evidence type="ECO:0000259" key="1">
    <source>
        <dbReference type="Pfam" id="PF00724"/>
    </source>
</evidence>
<sequence>MSPSLFDPIHIGSIPLSHRVAMAPLTRYRANDAHVHTSLATEYYGQRASVSGTLLITEATFISPRASGYANVPGIYNKDQIAAWKNVTDAVHKEGSYIFCQLWALGRTAKPEIVRKEAGEKWFASSSSVPMEAGTEEPRALDEEDIRGLVGDYVQAAKNAIEAGFDGVEIHGANGYLIDQFIQDVVNKRTDAWGGSVEKRSRFALEVAKAVVEAVGSEKVGIRLSPFSTYQGMKMAHPVPQFSHLVEGLKELKLGYLHLVESRISGNADVETTERVEPLLKIWGKTSPVLLAGGFQPDSAKRAVEKEYTGQDVMIVFGRHFISNPDLPFRIEKGIELTKYDRDTFYKTGSPDGYVDYPFSKEWEAQSKLSFECYDPTTVSIKDFVFMHYPRMNGFDGGNSADIGPVLM</sequence>
<dbReference type="Pfam" id="PF00724">
    <property type="entry name" value="Oxidored_FMN"/>
    <property type="match status" value="1"/>
</dbReference>
<organism evidence="2 3">
    <name type="scientific">Letharia columbiana</name>
    <dbReference type="NCBI Taxonomy" id="112416"/>
    <lineage>
        <taxon>Eukaryota</taxon>
        <taxon>Fungi</taxon>
        <taxon>Dikarya</taxon>
        <taxon>Ascomycota</taxon>
        <taxon>Pezizomycotina</taxon>
        <taxon>Lecanoromycetes</taxon>
        <taxon>OSLEUM clade</taxon>
        <taxon>Lecanoromycetidae</taxon>
        <taxon>Lecanorales</taxon>
        <taxon>Lecanorineae</taxon>
        <taxon>Parmeliaceae</taxon>
        <taxon>Letharia</taxon>
    </lineage>
</organism>
<dbReference type="GO" id="GO:0003959">
    <property type="term" value="F:NADPH dehydrogenase activity"/>
    <property type="evidence" value="ECO:0007669"/>
    <property type="project" value="TreeGrafter"/>
</dbReference>
<dbReference type="InterPro" id="IPR045247">
    <property type="entry name" value="Oye-like"/>
</dbReference>
<name>A0A8H6FX39_9LECA</name>
<dbReference type="FunFam" id="3.20.20.70:FF:000138">
    <property type="entry name" value="NADPH dehydrogenase 1"/>
    <property type="match status" value="1"/>
</dbReference>
<dbReference type="SUPFAM" id="SSF51395">
    <property type="entry name" value="FMN-linked oxidoreductases"/>
    <property type="match status" value="1"/>
</dbReference>
<dbReference type="RefSeq" id="XP_037165765.1">
    <property type="nucleotide sequence ID" value="XM_037307427.1"/>
</dbReference>
<evidence type="ECO:0000313" key="3">
    <source>
        <dbReference type="Proteomes" id="UP000578531"/>
    </source>
</evidence>
<dbReference type="AlphaFoldDB" id="A0A8H6FX39"/>
<dbReference type="PANTHER" id="PTHR22893:SF91">
    <property type="entry name" value="NADPH DEHYDROGENASE 2-RELATED"/>
    <property type="match status" value="1"/>
</dbReference>
<dbReference type="EMBL" id="JACCJC010000019">
    <property type="protein sequence ID" value="KAF6236419.1"/>
    <property type="molecule type" value="Genomic_DNA"/>
</dbReference>
<dbReference type="InterPro" id="IPR013785">
    <property type="entry name" value="Aldolase_TIM"/>
</dbReference>
<accession>A0A8H6FX39</accession>
<comment type="caution">
    <text evidence="2">The sequence shown here is derived from an EMBL/GenBank/DDBJ whole genome shotgun (WGS) entry which is preliminary data.</text>
</comment>
<keyword evidence="3" id="KW-1185">Reference proteome</keyword>
<gene>
    <name evidence="2" type="ORF">HO173_005511</name>
</gene>
<dbReference type="PANTHER" id="PTHR22893">
    <property type="entry name" value="NADH OXIDOREDUCTASE-RELATED"/>
    <property type="match status" value="1"/>
</dbReference>
<dbReference type="GeneID" id="59287173"/>
<dbReference type="Gene3D" id="3.20.20.70">
    <property type="entry name" value="Aldolase class I"/>
    <property type="match status" value="1"/>
</dbReference>
<dbReference type="Proteomes" id="UP000578531">
    <property type="component" value="Unassembled WGS sequence"/>
</dbReference>